<dbReference type="AlphaFoldDB" id="A0A8S1L134"/>
<sequence>MNLSLIYFVIVIVAANDYELLAQLQNYEFGKTIIATMQITLASEDASVDGVVNQLKAMQKATQNDLDDNSQSIKQSQESCNLRFNELQIVIENAQNKKSDNERTLPFKQEELNIITYQIKDKLDQQNRIQDRRNGAEFSRSEEKKDFQQKQQETLDFISGLKKAKAILSQLKSSFLQVGDVRAKLHKHLESLNKTSPYHGLVKILIAAAGDDNVPKIIQIIDELVESLQHLLSVDRSGDEQKEELYQLQKNRYNLELQTLNTNIASLQAEAEKLKQKLLEFQNDIESKEQLLTVKNQEYNDWKKTCDDDLRANQNLRQIKFNELNIINECIEIFTTRLNPQIKSYIQELEI</sequence>
<feature type="region of interest" description="Disordered" evidence="2">
    <location>
        <begin position="126"/>
        <end position="145"/>
    </location>
</feature>
<feature type="coiled-coil region" evidence="1">
    <location>
        <begin position="250"/>
        <end position="291"/>
    </location>
</feature>
<evidence type="ECO:0008006" key="6">
    <source>
        <dbReference type="Google" id="ProtNLM"/>
    </source>
</evidence>
<evidence type="ECO:0000256" key="2">
    <source>
        <dbReference type="SAM" id="MobiDB-lite"/>
    </source>
</evidence>
<proteinExistence type="predicted"/>
<evidence type="ECO:0000313" key="4">
    <source>
        <dbReference type="EMBL" id="CAD8060611.1"/>
    </source>
</evidence>
<dbReference type="EMBL" id="CAJJDM010000029">
    <property type="protein sequence ID" value="CAD8060611.1"/>
    <property type="molecule type" value="Genomic_DNA"/>
</dbReference>
<keyword evidence="3" id="KW-0732">Signal</keyword>
<reference evidence="4" key="1">
    <citation type="submission" date="2021-01" db="EMBL/GenBank/DDBJ databases">
        <authorList>
            <consortium name="Genoscope - CEA"/>
            <person name="William W."/>
        </authorList>
    </citation>
    <scope>NUCLEOTIDE SEQUENCE</scope>
</reference>
<feature type="chain" id="PRO_5035856310" description="Trichocyst matrix protein" evidence="3">
    <location>
        <begin position="16"/>
        <end position="351"/>
    </location>
</feature>
<protein>
    <recommendedName>
        <fullName evidence="6">Trichocyst matrix protein</fullName>
    </recommendedName>
</protein>
<accession>A0A8S1L134</accession>
<dbReference type="OMA" id="QNYEFGK"/>
<feature type="signal peptide" evidence="3">
    <location>
        <begin position="1"/>
        <end position="15"/>
    </location>
</feature>
<organism evidence="4 5">
    <name type="scientific">Paramecium primaurelia</name>
    <dbReference type="NCBI Taxonomy" id="5886"/>
    <lineage>
        <taxon>Eukaryota</taxon>
        <taxon>Sar</taxon>
        <taxon>Alveolata</taxon>
        <taxon>Ciliophora</taxon>
        <taxon>Intramacronucleata</taxon>
        <taxon>Oligohymenophorea</taxon>
        <taxon>Peniculida</taxon>
        <taxon>Parameciidae</taxon>
        <taxon>Paramecium</taxon>
    </lineage>
</organism>
<evidence type="ECO:0000256" key="3">
    <source>
        <dbReference type="SAM" id="SignalP"/>
    </source>
</evidence>
<evidence type="ECO:0000256" key="1">
    <source>
        <dbReference type="SAM" id="Coils"/>
    </source>
</evidence>
<name>A0A8S1L134_PARPR</name>
<keyword evidence="5" id="KW-1185">Reference proteome</keyword>
<keyword evidence="1" id="KW-0175">Coiled coil</keyword>
<comment type="caution">
    <text evidence="4">The sequence shown here is derived from an EMBL/GenBank/DDBJ whole genome shotgun (WGS) entry which is preliminary data.</text>
</comment>
<gene>
    <name evidence="4" type="ORF">PPRIM_AZ9-3.1.T0300222</name>
</gene>
<evidence type="ECO:0000313" key="5">
    <source>
        <dbReference type="Proteomes" id="UP000688137"/>
    </source>
</evidence>
<dbReference type="Proteomes" id="UP000688137">
    <property type="component" value="Unassembled WGS sequence"/>
</dbReference>